<dbReference type="AlphaFoldDB" id="A0A3P3W4J6"/>
<organism evidence="2 3">
    <name type="scientific">Flavobacterium macacae</name>
    <dbReference type="NCBI Taxonomy" id="2488993"/>
    <lineage>
        <taxon>Bacteria</taxon>
        <taxon>Pseudomonadati</taxon>
        <taxon>Bacteroidota</taxon>
        <taxon>Flavobacteriia</taxon>
        <taxon>Flavobacteriales</taxon>
        <taxon>Flavobacteriaceae</taxon>
        <taxon>Flavobacterium</taxon>
    </lineage>
</organism>
<evidence type="ECO:0000313" key="3">
    <source>
        <dbReference type="Proteomes" id="UP000271937"/>
    </source>
</evidence>
<proteinExistence type="predicted"/>
<evidence type="ECO:0000313" key="2">
    <source>
        <dbReference type="EMBL" id="RRJ90005.1"/>
    </source>
</evidence>
<dbReference type="GO" id="GO:0001046">
    <property type="term" value="F:core promoter sequence-specific DNA binding"/>
    <property type="evidence" value="ECO:0007669"/>
    <property type="project" value="TreeGrafter"/>
</dbReference>
<dbReference type="Pfam" id="PF01381">
    <property type="entry name" value="HTH_3"/>
    <property type="match status" value="1"/>
</dbReference>
<dbReference type="GO" id="GO:0006355">
    <property type="term" value="P:regulation of DNA-templated transcription"/>
    <property type="evidence" value="ECO:0007669"/>
    <property type="project" value="InterPro"/>
</dbReference>
<comment type="caution">
    <text evidence="2">The sequence shown here is derived from an EMBL/GenBank/DDBJ whole genome shotgun (WGS) entry which is preliminary data.</text>
</comment>
<dbReference type="InterPro" id="IPR039060">
    <property type="entry name" value="Antitox_HigA"/>
</dbReference>
<dbReference type="Proteomes" id="UP000271937">
    <property type="component" value="Unassembled WGS sequence"/>
</dbReference>
<evidence type="ECO:0000259" key="1">
    <source>
        <dbReference type="PROSITE" id="PS50943"/>
    </source>
</evidence>
<dbReference type="Gene3D" id="1.10.260.40">
    <property type="entry name" value="lambda repressor-like DNA-binding domains"/>
    <property type="match status" value="1"/>
</dbReference>
<dbReference type="SMART" id="SM00530">
    <property type="entry name" value="HTH_XRE"/>
    <property type="match status" value="1"/>
</dbReference>
<keyword evidence="3" id="KW-1185">Reference proteome</keyword>
<dbReference type="RefSeq" id="WP_125013295.1">
    <property type="nucleotide sequence ID" value="NZ_RQVR01000013.1"/>
</dbReference>
<dbReference type="PROSITE" id="PS50943">
    <property type="entry name" value="HTH_CROC1"/>
    <property type="match status" value="1"/>
</dbReference>
<gene>
    <name evidence="2" type="ORF">EG849_11825</name>
</gene>
<dbReference type="EMBL" id="RQVR01000013">
    <property type="protein sequence ID" value="RRJ90005.1"/>
    <property type="molecule type" value="Genomic_DNA"/>
</dbReference>
<feature type="domain" description="HTH cro/C1-type" evidence="1">
    <location>
        <begin position="61"/>
        <end position="114"/>
    </location>
</feature>
<reference evidence="2 3" key="1">
    <citation type="submission" date="2018-11" db="EMBL/GenBank/DDBJ databases">
        <title>Flavobacterium sp. nov., YIM 102600 draft genome.</title>
        <authorList>
            <person name="Li G."/>
            <person name="Jiang Y."/>
        </authorList>
    </citation>
    <scope>NUCLEOTIDE SEQUENCE [LARGE SCALE GENOMIC DNA]</scope>
    <source>
        <strain evidence="2 3">YIM 102600</strain>
    </source>
</reference>
<dbReference type="SUPFAM" id="SSF47413">
    <property type="entry name" value="lambda repressor-like DNA-binding domains"/>
    <property type="match status" value="1"/>
</dbReference>
<dbReference type="PANTHER" id="PTHR40455:SF1">
    <property type="entry name" value="ANTITOXIN HIGA"/>
    <property type="match status" value="1"/>
</dbReference>
<dbReference type="InterPro" id="IPR010982">
    <property type="entry name" value="Lambda_DNA-bd_dom_sf"/>
</dbReference>
<sequence length="119" mass="13696">MNWKVLKTEDDYNKASIRMMEIFHALPNTPEGDELDLLIVLIKDYDEKNFQLPELDALEVIKYKMQEMGMKAKDLEPIIGSKGHVSAVLSGKREITLKMAQKLKNYFSIPADVFLHNVN</sequence>
<accession>A0A3P3W4J6</accession>
<name>A0A3P3W4J6_9FLAO</name>
<dbReference type="InterPro" id="IPR001387">
    <property type="entry name" value="Cro/C1-type_HTH"/>
</dbReference>
<protein>
    <submittedName>
        <fullName evidence="2">Helix-turn-helix domain-containing protein</fullName>
    </submittedName>
</protein>
<dbReference type="OrthoDB" id="9796786at2"/>
<dbReference type="PANTHER" id="PTHR40455">
    <property type="entry name" value="ANTITOXIN HIGA"/>
    <property type="match status" value="1"/>
</dbReference>